<comment type="caution">
    <text evidence="2">The sequence shown here is derived from an EMBL/GenBank/DDBJ whole genome shotgun (WGS) entry which is preliminary data.</text>
</comment>
<evidence type="ECO:0000313" key="2">
    <source>
        <dbReference type="EMBL" id="ROT71015.1"/>
    </source>
</evidence>
<dbReference type="Gene3D" id="1.20.1270.60">
    <property type="entry name" value="Arfaptin homology (AH) domain/BAR domain"/>
    <property type="match status" value="1"/>
</dbReference>
<protein>
    <submittedName>
        <fullName evidence="2">Putative islet cell autoantigen 1-like isoform X5</fullName>
    </submittedName>
</protein>
<proteinExistence type="predicted"/>
<dbReference type="SUPFAM" id="SSF103657">
    <property type="entry name" value="BAR/IMD domain-like"/>
    <property type="match status" value="1"/>
</dbReference>
<dbReference type="InterPro" id="IPR027267">
    <property type="entry name" value="AH/BAR_dom_sf"/>
</dbReference>
<evidence type="ECO:0000259" key="1">
    <source>
        <dbReference type="PROSITE" id="PS50870"/>
    </source>
</evidence>
<dbReference type="PANTHER" id="PTHR10164:SF4">
    <property type="entry name" value="GH23156P"/>
    <property type="match status" value="1"/>
</dbReference>
<reference evidence="2 3" key="2">
    <citation type="submission" date="2019-01" db="EMBL/GenBank/DDBJ databases">
        <title>The decoding of complex shrimp genome reveals the adaptation for benthos swimmer, frequently molting mechanism and breeding impact on genome.</title>
        <authorList>
            <person name="Sun Y."/>
            <person name="Gao Y."/>
            <person name="Yu Y."/>
        </authorList>
    </citation>
    <scope>NUCLEOTIDE SEQUENCE [LARGE SCALE GENOMIC DNA]</scope>
    <source>
        <tissue evidence="2">Muscle</tissue>
    </source>
</reference>
<dbReference type="GO" id="GO:0051049">
    <property type="term" value="P:regulation of transport"/>
    <property type="evidence" value="ECO:0007669"/>
    <property type="project" value="TreeGrafter"/>
</dbReference>
<dbReference type="Proteomes" id="UP000283509">
    <property type="component" value="Unassembled WGS sequence"/>
</dbReference>
<dbReference type="Pfam" id="PF06456">
    <property type="entry name" value="Arfaptin"/>
    <property type="match status" value="1"/>
</dbReference>
<dbReference type="InterPro" id="IPR010504">
    <property type="entry name" value="AH_dom"/>
</dbReference>
<name>A0A423T3Q4_PENVA</name>
<sequence>MYLETTYFTYKRLIRTHTQEPIFRFQGKCEETNPAHRNSEQISFPFVDRHHCMSCKTGLNHNHDAADTQLLWSELRRIFVKLLTRTRTHTLSFSLSHFLLPSPLLSFSSPLLSSPLLSSPLLSSPLSSPLLILPLLSSSLLSSSLLSPPFPSFPLLCSPFPSFALLSLLSPPFLSSPFLSSPLLSSPFLSSPFLSFPLLLSPFLLRLTLFHTRAVEDTLITVTEMEKIRTEYRGALMWMKDISQNFNPDQYHQLEKFREVQATVKQKKAKFDRLKLKSLQKVDLLAASRCNMFSHALIVYQNNLITFSDKTSKTLNNVCEQLQGLSAV</sequence>
<dbReference type="SMART" id="SM01015">
    <property type="entry name" value="Arfaptin"/>
    <property type="match status" value="1"/>
</dbReference>
<dbReference type="OrthoDB" id="2126778at2759"/>
<keyword evidence="3" id="KW-1185">Reference proteome</keyword>
<dbReference type="EMBL" id="QCYY01002354">
    <property type="protein sequence ID" value="ROT71015.1"/>
    <property type="molecule type" value="Genomic_DNA"/>
</dbReference>
<dbReference type="AlphaFoldDB" id="A0A423T3Q4"/>
<dbReference type="GO" id="GO:0019904">
    <property type="term" value="F:protein domain specific binding"/>
    <property type="evidence" value="ECO:0007669"/>
    <property type="project" value="InterPro"/>
</dbReference>
<reference evidence="2 3" key="1">
    <citation type="submission" date="2018-04" db="EMBL/GenBank/DDBJ databases">
        <authorList>
            <person name="Zhang X."/>
            <person name="Yuan J."/>
            <person name="Li F."/>
            <person name="Xiang J."/>
        </authorList>
    </citation>
    <scope>NUCLEOTIDE SEQUENCE [LARGE SCALE GENOMIC DNA]</scope>
    <source>
        <tissue evidence="2">Muscle</tissue>
    </source>
</reference>
<organism evidence="2 3">
    <name type="scientific">Penaeus vannamei</name>
    <name type="common">Whiteleg shrimp</name>
    <name type="synonym">Litopenaeus vannamei</name>
    <dbReference type="NCBI Taxonomy" id="6689"/>
    <lineage>
        <taxon>Eukaryota</taxon>
        <taxon>Metazoa</taxon>
        <taxon>Ecdysozoa</taxon>
        <taxon>Arthropoda</taxon>
        <taxon>Crustacea</taxon>
        <taxon>Multicrustacea</taxon>
        <taxon>Malacostraca</taxon>
        <taxon>Eumalacostraca</taxon>
        <taxon>Eucarida</taxon>
        <taxon>Decapoda</taxon>
        <taxon>Dendrobranchiata</taxon>
        <taxon>Penaeoidea</taxon>
        <taxon>Penaeidae</taxon>
        <taxon>Penaeus</taxon>
    </lineage>
</organism>
<accession>A0A423T3Q4</accession>
<dbReference type="PROSITE" id="PS50870">
    <property type="entry name" value="AH"/>
    <property type="match status" value="1"/>
</dbReference>
<dbReference type="GO" id="GO:0005794">
    <property type="term" value="C:Golgi apparatus"/>
    <property type="evidence" value="ECO:0007669"/>
    <property type="project" value="TreeGrafter"/>
</dbReference>
<gene>
    <name evidence="2" type="ORF">C7M84_010684</name>
</gene>
<feature type="domain" description="AH" evidence="1">
    <location>
        <begin position="200"/>
        <end position="320"/>
    </location>
</feature>
<dbReference type="InterPro" id="IPR024114">
    <property type="entry name" value="Islet_autoAg_Ica1/Ica1-like"/>
</dbReference>
<dbReference type="PANTHER" id="PTHR10164">
    <property type="entry name" value="ISLET CELL AUTOANTIGEN 1"/>
    <property type="match status" value="1"/>
</dbReference>
<evidence type="ECO:0000313" key="3">
    <source>
        <dbReference type="Proteomes" id="UP000283509"/>
    </source>
</evidence>